<dbReference type="AlphaFoldDB" id="A0A0A9GIZ7"/>
<dbReference type="EMBL" id="GBRH01175380">
    <property type="protein sequence ID" value="JAE22516.1"/>
    <property type="molecule type" value="Transcribed_RNA"/>
</dbReference>
<evidence type="ECO:0000256" key="1">
    <source>
        <dbReference type="SAM" id="MobiDB-lite"/>
    </source>
</evidence>
<reference evidence="2" key="1">
    <citation type="submission" date="2014-09" db="EMBL/GenBank/DDBJ databases">
        <authorList>
            <person name="Magalhaes I.L.F."/>
            <person name="Oliveira U."/>
            <person name="Santos F.R."/>
            <person name="Vidigal T.H.D.A."/>
            <person name="Brescovit A.D."/>
            <person name="Santos A.J."/>
        </authorList>
    </citation>
    <scope>NUCLEOTIDE SEQUENCE</scope>
    <source>
        <tissue evidence="2">Shoot tissue taken approximately 20 cm above the soil surface</tissue>
    </source>
</reference>
<organism evidence="2">
    <name type="scientific">Arundo donax</name>
    <name type="common">Giant reed</name>
    <name type="synonym">Donax arundinaceus</name>
    <dbReference type="NCBI Taxonomy" id="35708"/>
    <lineage>
        <taxon>Eukaryota</taxon>
        <taxon>Viridiplantae</taxon>
        <taxon>Streptophyta</taxon>
        <taxon>Embryophyta</taxon>
        <taxon>Tracheophyta</taxon>
        <taxon>Spermatophyta</taxon>
        <taxon>Magnoliopsida</taxon>
        <taxon>Liliopsida</taxon>
        <taxon>Poales</taxon>
        <taxon>Poaceae</taxon>
        <taxon>PACMAD clade</taxon>
        <taxon>Arundinoideae</taxon>
        <taxon>Arundineae</taxon>
        <taxon>Arundo</taxon>
    </lineage>
</organism>
<sequence>MPCNAMPSLGPPPQHLPHAVGDPERGAPPALAAEGHVVPERLLQPRCGCATAAAPSLLHPPSGRLVPHRLRAEPAEPQPAEGRPHAEDVVPGAVLPQPAALALGTLYCYLHGRRRVQA</sequence>
<proteinExistence type="predicted"/>
<name>A0A0A9GIZ7_ARUDO</name>
<protein>
    <submittedName>
        <fullName evidence="2">Uncharacterized protein</fullName>
    </submittedName>
</protein>
<evidence type="ECO:0000313" key="2">
    <source>
        <dbReference type="EMBL" id="JAE22516.1"/>
    </source>
</evidence>
<feature type="region of interest" description="Disordered" evidence="1">
    <location>
        <begin position="1"/>
        <end position="30"/>
    </location>
</feature>
<reference evidence="2" key="2">
    <citation type="journal article" date="2015" name="Data Brief">
        <title>Shoot transcriptome of the giant reed, Arundo donax.</title>
        <authorList>
            <person name="Barrero R.A."/>
            <person name="Guerrero F.D."/>
            <person name="Moolhuijzen P."/>
            <person name="Goolsby J.A."/>
            <person name="Tidwell J."/>
            <person name="Bellgard S.E."/>
            <person name="Bellgard M.I."/>
        </authorList>
    </citation>
    <scope>NUCLEOTIDE SEQUENCE</scope>
    <source>
        <tissue evidence="2">Shoot tissue taken approximately 20 cm above the soil surface</tissue>
    </source>
</reference>
<accession>A0A0A9GIZ7</accession>